<dbReference type="InterPro" id="IPR008928">
    <property type="entry name" value="6-hairpin_glycosidase_sf"/>
</dbReference>
<feature type="signal peptide" evidence="5">
    <location>
        <begin position="1"/>
        <end position="20"/>
    </location>
</feature>
<keyword evidence="5" id="KW-0732">Signal</keyword>
<comment type="similarity">
    <text evidence="2">Belongs to the glycosyl hydrolase 88 family.</text>
</comment>
<sequence length="780" mass="86298">MKYKFTLFFLLLFWSVTSFAQQTLDLDSAFTHAEKQTKVMLQEIEAATSSTQPNLVSPKTLQPTGKLKLTPSKDWTSGFFAGNLWFLYEHTQDSFWLNQAQTFTAKIEAEQYDTGTHDVGFKVYNSFGAGYRLTQNAAYRQVIIQTAKSLSTRFNPKTGVIRSWDHSTNRWKNPVIIDNMMNLELLFAATRLTGDSLYYKIAVSHANTTLKNHFRPDYSSWHVVDYDSLTGEVIKKTTSQGYSNSSAWARGQGWGLYGYTMCYRETKNPAYLEHAEKIAAFILNHPRLPADGVPYWDFDAPLIPLEPRDASAAAVMASALYELSTYSSQKDTFRAAADKILKNLATQYESPVGENRGFLLLHSTGNKPYNIEVDVPLIYADYYYLEALIRRQQINQPPQITSVPNQSVTVGNALRFVVAASDSNTNQVQTYSLVNAPTGATIDSKTGSFSWTPTQTGNFKFLIRVTDNGSPILYTEQPITVTVNPVKRYALQVSITGSGTVIRDPQQTTYVEGTEVKLKAVPATGYQFNGWSGDFTGTNAALTLTMNSDKRITAQFALIPPQVVKVNVIDAADAHTILTLQDDVTLDLATLPTTNLSLEALINTATTKSVVFELSGELNRRQVESAGPYVLFGDTKGDPNAWTPAIGSYSLKVTPYSASAGGGTAGKPVILNFKVINSANINRQNRATPKNTDLQDFKTLVAFPNPTYNGQVTIHLPVAFKGEVRYTLLSLIGAKLAEGTFPAETSAFTLDFSRHMSVAGVYYMQVENATTKEIIKIVRQ</sequence>
<comment type="caution">
    <text evidence="7">The sequence shown here is derived from an EMBL/GenBank/DDBJ whole genome shotgun (WGS) entry which is preliminary data.</text>
</comment>
<evidence type="ECO:0000313" key="7">
    <source>
        <dbReference type="EMBL" id="RDC63462.1"/>
    </source>
</evidence>
<dbReference type="Proteomes" id="UP000253919">
    <property type="component" value="Unassembled WGS sequence"/>
</dbReference>
<dbReference type="NCBIfam" id="TIGR04183">
    <property type="entry name" value="Por_Secre_tail"/>
    <property type="match status" value="1"/>
</dbReference>
<dbReference type="GO" id="GO:0005509">
    <property type="term" value="F:calcium ion binding"/>
    <property type="evidence" value="ECO:0007669"/>
    <property type="project" value="InterPro"/>
</dbReference>
<dbReference type="GO" id="GO:0000272">
    <property type="term" value="P:polysaccharide catabolic process"/>
    <property type="evidence" value="ECO:0007669"/>
    <property type="project" value="TreeGrafter"/>
</dbReference>
<dbReference type="Gene3D" id="1.50.10.10">
    <property type="match status" value="1"/>
</dbReference>
<dbReference type="GO" id="GO:0102212">
    <property type="term" value="F:unsaturated chondroitin disaccharide hydrolase activity"/>
    <property type="evidence" value="ECO:0007669"/>
    <property type="project" value="UniProtKB-EC"/>
</dbReference>
<organism evidence="7 8">
    <name type="scientific">Adhaeribacter pallidiroseus</name>
    <dbReference type="NCBI Taxonomy" id="2072847"/>
    <lineage>
        <taxon>Bacteria</taxon>
        <taxon>Pseudomonadati</taxon>
        <taxon>Bacteroidota</taxon>
        <taxon>Cytophagia</taxon>
        <taxon>Cytophagales</taxon>
        <taxon>Hymenobacteraceae</taxon>
        <taxon>Adhaeribacter</taxon>
    </lineage>
</organism>
<feature type="binding site" evidence="4">
    <location>
        <position position="238"/>
    </location>
    <ligand>
        <name>substrate</name>
    </ligand>
</feature>
<dbReference type="InterPro" id="IPR044060">
    <property type="entry name" value="Bacterial_rp_domain"/>
</dbReference>
<dbReference type="PANTHER" id="PTHR36845">
    <property type="entry name" value="HYDROLASE, PUTATIVE (AFU_ORTHOLOGUE AFUA_7G05090)-RELATED"/>
    <property type="match status" value="1"/>
</dbReference>
<dbReference type="EMBL" id="QASA01000001">
    <property type="protein sequence ID" value="RDC63462.1"/>
    <property type="molecule type" value="Genomic_DNA"/>
</dbReference>
<feature type="binding site" evidence="4">
    <location>
        <position position="254"/>
    </location>
    <ligand>
        <name>substrate</name>
    </ligand>
</feature>
<dbReference type="GO" id="GO:0052757">
    <property type="term" value="F:chondroitin hydrolase activity"/>
    <property type="evidence" value="ECO:0007669"/>
    <property type="project" value="TreeGrafter"/>
</dbReference>
<dbReference type="InterPro" id="IPR013783">
    <property type="entry name" value="Ig-like_fold"/>
</dbReference>
<dbReference type="InterPro" id="IPR010905">
    <property type="entry name" value="Glyco_hydro_88"/>
</dbReference>
<dbReference type="Pfam" id="PF18998">
    <property type="entry name" value="Flg_new_2"/>
    <property type="match status" value="1"/>
</dbReference>
<feature type="binding site" evidence="4">
    <location>
        <position position="118"/>
    </location>
    <ligand>
        <name>substrate</name>
    </ligand>
</feature>
<evidence type="ECO:0000259" key="6">
    <source>
        <dbReference type="Pfam" id="PF18998"/>
    </source>
</evidence>
<accession>A0A369QGB9</accession>
<dbReference type="SUPFAM" id="SSF48208">
    <property type="entry name" value="Six-hairpin glycosidases"/>
    <property type="match status" value="1"/>
</dbReference>
<proteinExistence type="inferred from homology"/>
<dbReference type="InterPro" id="IPR052369">
    <property type="entry name" value="UG_Glycosaminoglycan_Hydrolase"/>
</dbReference>
<feature type="active site" description="Proton donor" evidence="3">
    <location>
        <position position="178"/>
    </location>
</feature>
<dbReference type="EC" id="3.2.1.180" evidence="7"/>
<dbReference type="OrthoDB" id="428577at2"/>
<gene>
    <name evidence="7" type="ORF">AHMF7616_02066</name>
</gene>
<feature type="binding site" evidence="4">
    <location>
        <position position="178"/>
    </location>
    <ligand>
        <name>substrate</name>
    </ligand>
</feature>
<evidence type="ECO:0000313" key="8">
    <source>
        <dbReference type="Proteomes" id="UP000253919"/>
    </source>
</evidence>
<feature type="domain" description="Bacterial repeat" evidence="6">
    <location>
        <begin position="489"/>
        <end position="559"/>
    </location>
</feature>
<dbReference type="SUPFAM" id="SSF49313">
    <property type="entry name" value="Cadherin-like"/>
    <property type="match status" value="1"/>
</dbReference>
<dbReference type="InterPro" id="IPR026444">
    <property type="entry name" value="Secre_tail"/>
</dbReference>
<feature type="active site" description="Nucleophile" evidence="3">
    <location>
        <position position="118"/>
    </location>
</feature>
<dbReference type="InterPro" id="IPR015919">
    <property type="entry name" value="Cadherin-like_sf"/>
</dbReference>
<dbReference type="AlphaFoldDB" id="A0A369QGB9"/>
<dbReference type="RefSeq" id="WP_115372759.1">
    <property type="nucleotide sequence ID" value="NZ_QASA01000001.1"/>
</dbReference>
<feature type="binding site" evidence="4">
    <location>
        <position position="250"/>
    </location>
    <ligand>
        <name>substrate</name>
    </ligand>
</feature>
<keyword evidence="1 7" id="KW-0378">Hydrolase</keyword>
<dbReference type="GO" id="GO:0016020">
    <property type="term" value="C:membrane"/>
    <property type="evidence" value="ECO:0007669"/>
    <property type="project" value="InterPro"/>
</dbReference>
<reference evidence="7 8" key="1">
    <citation type="submission" date="2018-04" db="EMBL/GenBank/DDBJ databases">
        <title>Adhaeribacter sp. HMF7616 genome sequencing and assembly.</title>
        <authorList>
            <person name="Kang H."/>
            <person name="Kang J."/>
            <person name="Cha I."/>
            <person name="Kim H."/>
            <person name="Joh K."/>
        </authorList>
    </citation>
    <scope>NUCLEOTIDE SEQUENCE [LARGE SCALE GENOMIC DNA]</scope>
    <source>
        <strain evidence="7 8">HMF7616</strain>
    </source>
</reference>
<evidence type="ECO:0000256" key="1">
    <source>
        <dbReference type="ARBA" id="ARBA00022801"/>
    </source>
</evidence>
<feature type="chain" id="PRO_5016680361" evidence="5">
    <location>
        <begin position="21"/>
        <end position="780"/>
    </location>
</feature>
<evidence type="ECO:0000256" key="3">
    <source>
        <dbReference type="PIRSR" id="PIRSR610905-1"/>
    </source>
</evidence>
<evidence type="ECO:0000256" key="5">
    <source>
        <dbReference type="SAM" id="SignalP"/>
    </source>
</evidence>
<dbReference type="PANTHER" id="PTHR36845:SF1">
    <property type="entry name" value="HYDROLASE, PUTATIVE (AFU_ORTHOLOGUE AFUA_7G05090)-RELATED"/>
    <property type="match status" value="1"/>
</dbReference>
<keyword evidence="7" id="KW-0326">Glycosidase</keyword>
<dbReference type="Pfam" id="PF05345">
    <property type="entry name" value="He_PIG"/>
    <property type="match status" value="1"/>
</dbReference>
<evidence type="ECO:0000256" key="2">
    <source>
        <dbReference type="ARBA" id="ARBA00038358"/>
    </source>
</evidence>
<evidence type="ECO:0000256" key="4">
    <source>
        <dbReference type="PIRSR" id="PIRSR610905-2"/>
    </source>
</evidence>
<protein>
    <submittedName>
        <fullName evidence="7">Unsaturated chondroitin disaccharide hydrolase</fullName>
        <ecNumber evidence="7">3.2.1.180</ecNumber>
    </submittedName>
</protein>
<dbReference type="Gene3D" id="2.60.40.10">
    <property type="entry name" value="Immunoglobulins"/>
    <property type="match status" value="1"/>
</dbReference>
<name>A0A369QGB9_9BACT</name>
<keyword evidence="8" id="KW-1185">Reference proteome</keyword>
<dbReference type="Pfam" id="PF07470">
    <property type="entry name" value="Glyco_hydro_88"/>
    <property type="match status" value="1"/>
</dbReference>
<dbReference type="InterPro" id="IPR012341">
    <property type="entry name" value="6hp_glycosidase-like_sf"/>
</dbReference>
<dbReference type="CDD" id="cd11304">
    <property type="entry name" value="Cadherin_repeat"/>
    <property type="match status" value="1"/>
</dbReference>